<organism evidence="1 2">
    <name type="scientific">Agrobacterium tumefaciens</name>
    <dbReference type="NCBI Taxonomy" id="358"/>
    <lineage>
        <taxon>Bacteria</taxon>
        <taxon>Pseudomonadati</taxon>
        <taxon>Pseudomonadota</taxon>
        <taxon>Alphaproteobacteria</taxon>
        <taxon>Hyphomicrobiales</taxon>
        <taxon>Rhizobiaceae</taxon>
        <taxon>Rhizobium/Agrobacterium group</taxon>
        <taxon>Agrobacterium</taxon>
        <taxon>Agrobacterium tumefaciens complex</taxon>
    </lineage>
</organism>
<dbReference type="EMBL" id="SGOE01000004">
    <property type="protein sequence ID" value="TRB05554.1"/>
    <property type="molecule type" value="Genomic_DNA"/>
</dbReference>
<sequence>MRAGNLRRSDNVDIGSADALTERFDHQVGSTSVPVIPYDTFEAAALFLATGRSPEEVLPKLGLTATEWDRLHDAYKWFPYSLGDDSRRHYFGGLDDGAICRLVLPPRWQMEGGDKPDLRSTAFVRDTVRHNPYIGPFIDCGWPLTWIASHPEATLCSYTHDGRTVYFNGEPLADRNGNRIGVDVASFKAVGGRWLYDKGHVYGQGRYGVYHRAYWFVVEGADAATFEALNLRYARDKNQAYYITGKTLRTRSPGAFEIIPDVRLNYRDNSCDLLHDDSHTARDREAVYFYGARLRGAKPEGFRHLGHGYAKNNEKVWYLDEKKLIQGADAATFTVPGPGEPDVKGLTSGHFVTDRHRPYVRGEARDPIEWFEAWRSFFEARPDIRDWWWHKIEKAFAASR</sequence>
<evidence type="ECO:0000313" key="2">
    <source>
        <dbReference type="Proteomes" id="UP000317023"/>
    </source>
</evidence>
<dbReference type="Pfam" id="PF13644">
    <property type="entry name" value="DKNYY"/>
    <property type="match status" value="1"/>
</dbReference>
<dbReference type="InterPro" id="IPR027375">
    <property type="entry name" value="DKNYY"/>
</dbReference>
<accession>A0A546XXT7</accession>
<gene>
    <name evidence="1" type="ORF">EXN61_17260</name>
</gene>
<reference evidence="1 2" key="1">
    <citation type="journal article" date="2019" name="Appl. Microbiol. Biotechnol.">
        <title>Differential efficiency of wild type rhizogenic strains for rol gene transformation of plants.</title>
        <authorList>
            <person name="Desmet S."/>
            <person name="De Keyser E."/>
            <person name="Van Vaerenbergh J."/>
            <person name="Baeyen S."/>
            <person name="Van Huylenbroeck J."/>
            <person name="Geelen D."/>
            <person name="Dhooghe E."/>
        </authorList>
    </citation>
    <scope>NUCLEOTIDE SEQUENCE [LARGE SCALE GENOMIC DNA]</scope>
    <source>
        <strain evidence="1 2">MAFF210266</strain>
    </source>
</reference>
<comment type="caution">
    <text evidence="1">The sequence shown here is derived from an EMBL/GenBank/DDBJ whole genome shotgun (WGS) entry which is preliminary data.</text>
</comment>
<evidence type="ECO:0000313" key="1">
    <source>
        <dbReference type="EMBL" id="TRB05554.1"/>
    </source>
</evidence>
<dbReference type="AlphaFoldDB" id="A0A546XXT7"/>
<protein>
    <recommendedName>
        <fullName evidence="3">DKNYY family protein</fullName>
    </recommendedName>
</protein>
<dbReference type="Proteomes" id="UP000317023">
    <property type="component" value="Unassembled WGS sequence"/>
</dbReference>
<dbReference type="RefSeq" id="WP_142857999.1">
    <property type="nucleotide sequence ID" value="NZ_SGOE01000004.1"/>
</dbReference>
<evidence type="ECO:0008006" key="3">
    <source>
        <dbReference type="Google" id="ProtNLM"/>
    </source>
</evidence>
<proteinExistence type="predicted"/>
<name>A0A546XXT7_AGRTU</name>